<dbReference type="Proteomes" id="UP000198397">
    <property type="component" value="Unassembled WGS sequence"/>
</dbReference>
<evidence type="ECO:0008006" key="4">
    <source>
        <dbReference type="Google" id="ProtNLM"/>
    </source>
</evidence>
<keyword evidence="1" id="KW-0812">Transmembrane</keyword>
<evidence type="ECO:0000313" key="2">
    <source>
        <dbReference type="EMBL" id="SNR51111.1"/>
    </source>
</evidence>
<accession>A0A238WXP0</accession>
<dbReference type="RefSeq" id="WP_089385155.1">
    <property type="nucleotide sequence ID" value="NZ_FZNQ01000011.1"/>
</dbReference>
<organism evidence="2 3">
    <name type="scientific">Halorubrum vacuolatum</name>
    <name type="common">Natronobacterium vacuolatum</name>
    <dbReference type="NCBI Taxonomy" id="63740"/>
    <lineage>
        <taxon>Archaea</taxon>
        <taxon>Methanobacteriati</taxon>
        <taxon>Methanobacteriota</taxon>
        <taxon>Stenosarchaea group</taxon>
        <taxon>Halobacteria</taxon>
        <taxon>Halobacteriales</taxon>
        <taxon>Haloferacaceae</taxon>
        <taxon>Halorubrum</taxon>
    </lineage>
</organism>
<feature type="transmembrane region" description="Helical" evidence="1">
    <location>
        <begin position="21"/>
        <end position="46"/>
    </location>
</feature>
<dbReference type="OrthoDB" id="226715at2157"/>
<proteinExistence type="predicted"/>
<dbReference type="Pfam" id="PF23928">
    <property type="entry name" value="DUF7266"/>
    <property type="match status" value="1"/>
</dbReference>
<name>A0A238WXP0_HALVU</name>
<gene>
    <name evidence="2" type="ORF">SAMN06264855_11112</name>
</gene>
<keyword evidence="3" id="KW-1185">Reference proteome</keyword>
<keyword evidence="1" id="KW-1133">Transmembrane helix</keyword>
<keyword evidence="1" id="KW-0472">Membrane</keyword>
<protein>
    <recommendedName>
        <fullName evidence="4">Flagellin N-terminal-like domain-containing protein</fullName>
    </recommendedName>
</protein>
<evidence type="ECO:0000313" key="3">
    <source>
        <dbReference type="Proteomes" id="UP000198397"/>
    </source>
</evidence>
<dbReference type="AlphaFoldDB" id="A0A238WXP0"/>
<dbReference type="InterPro" id="IPR055690">
    <property type="entry name" value="DUF7266"/>
</dbReference>
<dbReference type="EMBL" id="FZNQ01000011">
    <property type="protein sequence ID" value="SNR51111.1"/>
    <property type="molecule type" value="Genomic_DNA"/>
</dbReference>
<evidence type="ECO:0000256" key="1">
    <source>
        <dbReference type="SAM" id="Phobius"/>
    </source>
</evidence>
<sequence length="158" mass="17282">MRDRRRASFDTRREERAVSVTVGYVLTLTIATLLLSGLFIAGGSFVQGEREQAIHGEMTVIGERVAADIMTVDRLASDSGDAEELTATRTAEFPPRVSGDDYTVEIDAGSQVVILTHPRSDVSVEVPYRATNDVEPTTVGGGDLIIRWDDDRIEVIET</sequence>
<reference evidence="2 3" key="1">
    <citation type="submission" date="2017-06" db="EMBL/GenBank/DDBJ databases">
        <authorList>
            <person name="Kim H.J."/>
            <person name="Triplett B.A."/>
        </authorList>
    </citation>
    <scope>NUCLEOTIDE SEQUENCE [LARGE SCALE GENOMIC DNA]</scope>
    <source>
        <strain evidence="2 3">DSM 8800</strain>
    </source>
</reference>